<dbReference type="AlphaFoldDB" id="A0A1B9F7C1"/>
<evidence type="ECO:0000313" key="15">
    <source>
        <dbReference type="EMBL" id="OCC15812.1"/>
    </source>
</evidence>
<evidence type="ECO:0000256" key="3">
    <source>
        <dbReference type="ARBA" id="ARBA00022705"/>
    </source>
</evidence>
<dbReference type="SMART" id="SM00382">
    <property type="entry name" value="AAA"/>
    <property type="match status" value="1"/>
</dbReference>
<keyword evidence="5 13" id="KW-0378">Hydrolase</keyword>
<keyword evidence="4 13" id="KW-0547">Nucleotide-binding</keyword>
<dbReference type="InterPro" id="IPR007693">
    <property type="entry name" value="DNA_helicase_DnaB-like_N"/>
</dbReference>
<dbReference type="SUPFAM" id="SSF48024">
    <property type="entry name" value="N-terminal domain of DnaB helicase"/>
    <property type="match status" value="1"/>
</dbReference>
<evidence type="ECO:0000256" key="6">
    <source>
        <dbReference type="ARBA" id="ARBA00022806"/>
    </source>
</evidence>
<organism evidence="15 16">
    <name type="scientific">Dissulfuribacter thermophilus</name>
    <dbReference type="NCBI Taxonomy" id="1156395"/>
    <lineage>
        <taxon>Bacteria</taxon>
        <taxon>Pseudomonadati</taxon>
        <taxon>Thermodesulfobacteriota</taxon>
        <taxon>Dissulfuribacteria</taxon>
        <taxon>Dissulfuribacterales</taxon>
        <taxon>Dissulfuribacteraceae</taxon>
        <taxon>Dissulfuribacter</taxon>
    </lineage>
</organism>
<evidence type="ECO:0000256" key="12">
    <source>
        <dbReference type="NCBIfam" id="TIGR00665"/>
    </source>
</evidence>
<evidence type="ECO:0000256" key="5">
    <source>
        <dbReference type="ARBA" id="ARBA00022801"/>
    </source>
</evidence>
<evidence type="ECO:0000256" key="11">
    <source>
        <dbReference type="ARBA" id="ARBA00048954"/>
    </source>
</evidence>
<comment type="function">
    <text evidence="10 13">The main replicative DNA helicase, it participates in initiation and elongation during chromosome replication. Travels ahead of the DNA replisome, separating dsDNA into templates for DNA synthesis. A processive ATP-dependent 5'-3' DNA helicase it has DNA-dependent ATPase activity.</text>
</comment>
<keyword evidence="6 13" id="KW-0347">Helicase</keyword>
<dbReference type="FunFam" id="1.10.860.10:FF:000001">
    <property type="entry name" value="Replicative DNA helicase"/>
    <property type="match status" value="1"/>
</dbReference>
<evidence type="ECO:0000256" key="2">
    <source>
        <dbReference type="ARBA" id="ARBA00022515"/>
    </source>
</evidence>
<dbReference type="Proteomes" id="UP000093080">
    <property type="component" value="Unassembled WGS sequence"/>
</dbReference>
<evidence type="ECO:0000259" key="14">
    <source>
        <dbReference type="PROSITE" id="PS51199"/>
    </source>
</evidence>
<keyword evidence="3 13" id="KW-0235">DNA replication</keyword>
<dbReference type="EC" id="5.6.2.3" evidence="12 13"/>
<evidence type="ECO:0000256" key="13">
    <source>
        <dbReference type="RuleBase" id="RU362085"/>
    </source>
</evidence>
<dbReference type="InterPro" id="IPR016136">
    <property type="entry name" value="DNA_helicase_N/primase_C"/>
</dbReference>
<dbReference type="FunFam" id="3.40.50.300:FF:000076">
    <property type="entry name" value="Replicative DNA helicase"/>
    <property type="match status" value="1"/>
</dbReference>
<keyword evidence="7 13" id="KW-0067">ATP-binding</keyword>
<comment type="similarity">
    <text evidence="1 13">Belongs to the helicase family. DnaB subfamily.</text>
</comment>
<dbReference type="GO" id="GO:0005524">
    <property type="term" value="F:ATP binding"/>
    <property type="evidence" value="ECO:0007669"/>
    <property type="project" value="UniProtKB-UniRule"/>
</dbReference>
<keyword evidence="2 13" id="KW-0639">Primosome</keyword>
<dbReference type="InterPro" id="IPR007694">
    <property type="entry name" value="DNA_helicase_DnaB-like_C"/>
</dbReference>
<dbReference type="PATRIC" id="fig|1156395.6.peg.747"/>
<dbReference type="InterPro" id="IPR003593">
    <property type="entry name" value="AAA+_ATPase"/>
</dbReference>
<dbReference type="PROSITE" id="PS51199">
    <property type="entry name" value="SF4_HELICASE"/>
    <property type="match status" value="1"/>
</dbReference>
<gene>
    <name evidence="15" type="ORF">DBT_0737</name>
</gene>
<feature type="domain" description="SF4 helicase" evidence="14">
    <location>
        <begin position="189"/>
        <end position="456"/>
    </location>
</feature>
<evidence type="ECO:0000256" key="8">
    <source>
        <dbReference type="ARBA" id="ARBA00023125"/>
    </source>
</evidence>
<keyword evidence="16" id="KW-1185">Reference proteome</keyword>
<evidence type="ECO:0000256" key="10">
    <source>
        <dbReference type="ARBA" id="ARBA00044932"/>
    </source>
</evidence>
<dbReference type="InterPro" id="IPR007692">
    <property type="entry name" value="DNA_helicase_DnaB"/>
</dbReference>
<evidence type="ECO:0000313" key="16">
    <source>
        <dbReference type="Proteomes" id="UP000093080"/>
    </source>
</evidence>
<dbReference type="Pfam" id="PF00772">
    <property type="entry name" value="DnaB"/>
    <property type="match status" value="1"/>
</dbReference>
<dbReference type="NCBIfam" id="NF004384">
    <property type="entry name" value="PRK05748.1"/>
    <property type="match status" value="1"/>
</dbReference>
<name>A0A1B9F7C1_9BACT</name>
<dbReference type="EMBL" id="MAGO01000003">
    <property type="protein sequence ID" value="OCC15812.1"/>
    <property type="molecule type" value="Genomic_DNA"/>
</dbReference>
<proteinExistence type="inferred from homology"/>
<dbReference type="GO" id="GO:0005829">
    <property type="term" value="C:cytosol"/>
    <property type="evidence" value="ECO:0007669"/>
    <property type="project" value="TreeGrafter"/>
</dbReference>
<protein>
    <recommendedName>
        <fullName evidence="12 13">Replicative DNA helicase</fullName>
        <ecNumber evidence="12 13">5.6.2.3</ecNumber>
    </recommendedName>
</protein>
<accession>A0A1B9F7C1</accession>
<dbReference type="GO" id="GO:0003677">
    <property type="term" value="F:DNA binding"/>
    <property type="evidence" value="ECO:0007669"/>
    <property type="project" value="UniProtKB-UniRule"/>
</dbReference>
<dbReference type="Gene3D" id="3.40.50.300">
    <property type="entry name" value="P-loop containing nucleotide triphosphate hydrolases"/>
    <property type="match status" value="1"/>
</dbReference>
<evidence type="ECO:0000256" key="4">
    <source>
        <dbReference type="ARBA" id="ARBA00022741"/>
    </source>
</evidence>
<dbReference type="GO" id="GO:1990077">
    <property type="term" value="C:primosome complex"/>
    <property type="evidence" value="ECO:0007669"/>
    <property type="project" value="UniProtKB-UniRule"/>
</dbReference>
<dbReference type="GO" id="GO:0006269">
    <property type="term" value="P:DNA replication, synthesis of primer"/>
    <property type="evidence" value="ECO:0007669"/>
    <property type="project" value="UniProtKB-UniRule"/>
</dbReference>
<keyword evidence="8 13" id="KW-0238">DNA-binding</keyword>
<dbReference type="PANTHER" id="PTHR30153:SF2">
    <property type="entry name" value="REPLICATIVE DNA HELICASE"/>
    <property type="match status" value="1"/>
</dbReference>
<reference evidence="15 16" key="1">
    <citation type="submission" date="2016-06" db="EMBL/GenBank/DDBJ databases">
        <title>Respiratory ammonification of nitrate coupled to the oxidation of elemental sulfur in deep-sea autotrophic thermophilic bacteria.</title>
        <authorList>
            <person name="Slobodkina G.B."/>
            <person name="Mardanov A.V."/>
            <person name="Ravin N.V."/>
            <person name="Frolova A.A."/>
            <person name="Viryasiv M.B."/>
            <person name="Chernyh N.A."/>
            <person name="Bonch-Osmolovskaya E.A."/>
            <person name="Slobodkin A.I."/>
        </authorList>
    </citation>
    <scope>NUCLEOTIDE SEQUENCE [LARGE SCALE GENOMIC DNA]</scope>
    <source>
        <strain evidence="15 16">S69</strain>
    </source>
</reference>
<keyword evidence="9" id="KW-0413">Isomerase</keyword>
<dbReference type="Gene3D" id="1.10.860.10">
    <property type="entry name" value="DNAb Helicase, Chain A"/>
    <property type="match status" value="1"/>
</dbReference>
<dbReference type="Pfam" id="PF03796">
    <property type="entry name" value="DnaB_C"/>
    <property type="match status" value="1"/>
</dbReference>
<dbReference type="InterPro" id="IPR036185">
    <property type="entry name" value="DNA_heli_DnaB-like_N_sf"/>
</dbReference>
<dbReference type="SUPFAM" id="SSF52540">
    <property type="entry name" value="P-loop containing nucleoside triphosphate hydrolases"/>
    <property type="match status" value="1"/>
</dbReference>
<dbReference type="GO" id="GO:0043139">
    <property type="term" value="F:5'-3' DNA helicase activity"/>
    <property type="evidence" value="ECO:0007669"/>
    <property type="project" value="UniProtKB-EC"/>
</dbReference>
<dbReference type="NCBIfam" id="TIGR00665">
    <property type="entry name" value="DnaB"/>
    <property type="match status" value="1"/>
</dbReference>
<dbReference type="STRING" id="1156395.DBT_0737"/>
<dbReference type="GO" id="GO:0042802">
    <property type="term" value="F:identical protein binding"/>
    <property type="evidence" value="ECO:0007669"/>
    <property type="project" value="UniProtKB-ARBA"/>
</dbReference>
<dbReference type="InterPro" id="IPR027417">
    <property type="entry name" value="P-loop_NTPase"/>
</dbReference>
<evidence type="ECO:0000256" key="9">
    <source>
        <dbReference type="ARBA" id="ARBA00023235"/>
    </source>
</evidence>
<dbReference type="CDD" id="cd00984">
    <property type="entry name" value="DnaB_C"/>
    <property type="match status" value="1"/>
</dbReference>
<evidence type="ECO:0000256" key="1">
    <source>
        <dbReference type="ARBA" id="ARBA00008428"/>
    </source>
</evidence>
<comment type="catalytic activity">
    <reaction evidence="11 13">
        <text>ATP + H2O = ADP + phosphate + H(+)</text>
        <dbReference type="Rhea" id="RHEA:13065"/>
        <dbReference type="ChEBI" id="CHEBI:15377"/>
        <dbReference type="ChEBI" id="CHEBI:15378"/>
        <dbReference type="ChEBI" id="CHEBI:30616"/>
        <dbReference type="ChEBI" id="CHEBI:43474"/>
        <dbReference type="ChEBI" id="CHEBI:456216"/>
        <dbReference type="EC" id="5.6.2.3"/>
    </reaction>
</comment>
<dbReference type="PANTHER" id="PTHR30153">
    <property type="entry name" value="REPLICATIVE DNA HELICASE DNAB"/>
    <property type="match status" value="1"/>
</dbReference>
<dbReference type="GO" id="GO:0016887">
    <property type="term" value="F:ATP hydrolysis activity"/>
    <property type="evidence" value="ECO:0007669"/>
    <property type="project" value="RHEA"/>
</dbReference>
<comment type="caution">
    <text evidence="15">The sequence shown here is derived from an EMBL/GenBank/DDBJ whole genome shotgun (WGS) entry which is preliminary data.</text>
</comment>
<evidence type="ECO:0000256" key="7">
    <source>
        <dbReference type="ARBA" id="ARBA00022840"/>
    </source>
</evidence>
<sequence>MGVKGFSKKEGLLPSTLRVPPQNIEAERNLLGGLLMEDGALLKVVDILEPDYFYKEAHGIIYSAILDLFERNEPHDIVTVHNHLKSKRLLDKVGGAAYLAELTDTLPLGPNIVHYAKIIRDKAVLRRLIEKTSEILNHCFEEAGDVDEILEAAETSIFEVTQTKIRQNFAPLSSVLCSTVEKVERLYNRKELITGVPTGFIELDKMTAGLQPSDLIIIAGRPSMGKTALALNIAQHAALHHGIPVAIFSLEMASEQLVLRMLSSEAKVDAHKLRTGFLPDKDWPRITAAADTLSDAPIFIDETPAITVTDMRAKARRLKMEHGLGLVLVDYLQLMRSRAGAERREQEISEISRSLKAMAKELQVPVVALSQLNRNVEARPNKRPQMSDLRESGAIEQDADLIAFIYRDEVYNKSEDNPNKGIAEIIVAKQRNGPTGTVKLAFVSKYSSFENLSTRPDEF</sequence>
<dbReference type="OrthoDB" id="9773982at2"/>